<feature type="non-terminal residue" evidence="2">
    <location>
        <position position="1"/>
    </location>
</feature>
<dbReference type="EMBL" id="BDQX01000121">
    <property type="protein sequence ID" value="GBG07975.1"/>
    <property type="molecule type" value="Genomic_DNA"/>
</dbReference>
<name>A0A2R5EPE7_9BACL</name>
<organism evidence="2 3">
    <name type="scientific">Paenibacillus agaridevorans</name>
    <dbReference type="NCBI Taxonomy" id="171404"/>
    <lineage>
        <taxon>Bacteria</taxon>
        <taxon>Bacillati</taxon>
        <taxon>Bacillota</taxon>
        <taxon>Bacilli</taxon>
        <taxon>Bacillales</taxon>
        <taxon>Paenibacillaceae</taxon>
        <taxon>Paenibacillus</taxon>
    </lineage>
</organism>
<feature type="region of interest" description="Disordered" evidence="1">
    <location>
        <begin position="1"/>
        <end position="24"/>
    </location>
</feature>
<proteinExistence type="predicted"/>
<evidence type="ECO:0000256" key="1">
    <source>
        <dbReference type="SAM" id="MobiDB-lite"/>
    </source>
</evidence>
<evidence type="ECO:0000313" key="2">
    <source>
        <dbReference type="EMBL" id="GBG07975.1"/>
    </source>
</evidence>
<gene>
    <name evidence="2" type="ORF">PAT3040_02540</name>
</gene>
<dbReference type="AlphaFoldDB" id="A0A2R5EPE7"/>
<reference evidence="2 3" key="1">
    <citation type="submission" date="2017-08" db="EMBL/GenBank/DDBJ databases">
        <title>Substantial Increase in Enzyme Production by Combined Drug-Resistance Mutations in Paenibacillus agaridevorans.</title>
        <authorList>
            <person name="Tanaka Y."/>
            <person name="Funane K."/>
            <person name="Hosaka T."/>
            <person name="Shiwa Y."/>
            <person name="Fujita N."/>
            <person name="Miyazaki T."/>
            <person name="Yoshikawa H."/>
            <person name="Murakami K."/>
            <person name="Kasahara K."/>
            <person name="Inaoka T."/>
            <person name="Hiraga Y."/>
            <person name="Ochi K."/>
        </authorList>
    </citation>
    <scope>NUCLEOTIDE SEQUENCE [LARGE SCALE GENOMIC DNA]</scope>
    <source>
        <strain evidence="2 3">T-3040</strain>
    </source>
</reference>
<protein>
    <submittedName>
        <fullName evidence="2">Uncharacterized protein</fullName>
    </submittedName>
</protein>
<evidence type="ECO:0000313" key="3">
    <source>
        <dbReference type="Proteomes" id="UP000245202"/>
    </source>
</evidence>
<comment type="caution">
    <text evidence="2">The sequence shown here is derived from an EMBL/GenBank/DDBJ whole genome shotgun (WGS) entry which is preliminary data.</text>
</comment>
<accession>A0A2R5EPE7</accession>
<keyword evidence="3" id="KW-1185">Reference proteome</keyword>
<dbReference type="Proteomes" id="UP000245202">
    <property type="component" value="Unassembled WGS sequence"/>
</dbReference>
<sequence>QGDGQGDPLRQNIRTPQARRCSRDLRFDGSAAAGGGLQAGDANRGGPAALRGLVRGVLWGE</sequence>